<evidence type="ECO:0000256" key="2">
    <source>
        <dbReference type="SAM" id="SignalP"/>
    </source>
</evidence>
<feature type="signal peptide" evidence="2">
    <location>
        <begin position="1"/>
        <end position="22"/>
    </location>
</feature>
<dbReference type="AlphaFoldDB" id="A0A175RVR5"/>
<gene>
    <name evidence="3" type="ORF">NS365_02325</name>
</gene>
<dbReference type="SUPFAM" id="SSF48452">
    <property type="entry name" value="TPR-like"/>
    <property type="match status" value="1"/>
</dbReference>
<sequence>MSALKTLAAFSAIAGLSVAMHAWREGYDLSPPAAPSVAMAAEPSGALVAQAQTSNPAPAQAPTLPPTQVAPSQPASNEPAAAPPQVDLTALRYFAQQGDTRRLEAEIARLKSLYPNWQPPENPFDLPAAAPAGDPELDRIWQLYAQGRLGEVREAIAARTESQPGWQPPADLLERVAVAEARLQLVNASNLQQYESVIRIAASTPSLLTCSEVDSLWRVARAFAETKRPERAKDAYLYVLTHCDNVGERLATIQMASQRLARADLDPLLAAERSGPDGVGEFAALRADLARASLSKAADDASAQVSDADLALIRKLVDAPEGRASDAELLGWYALRRGDAAGALPNFERARARDDSATISQGYALSLIPLGRFAEAENAMARWRTASDGARAVYLAAAANLLAASGGQIIQPDVLARITAAVGQARDGASAQQLGWYAYGLNQFVTAGQWFAAALDFRRGDEPSAYGLALVRQRLGDQPGLAALQRAFGPRSPRIAAIGRPDQAEVAAAQAARDGGTVPPTAYAAAQPSASAQAMAGMAGAGSPFAGAPSGTSAQPGGAMVGPAGANAPAAGFAAAQPSSAMSGAPQMAGAELPATADAGSQPGASMRAGTAAAMAGEAGAGSIVSAYAGMPSAAVMGAGAGSQGMSHTSPQPGSSAMAQGQTPPATRRAHVAPSARSEPAASAAPARRVASRSAPARGCGGAEIDPSTLSPDAAMARGWCLLDLNRPLEAAGAFESAARRGEGRTRQDASYGESLAYLRLGVGDRAAIAATRAPQPAARRIELDTAILSARATSAFEAKRPVETLQALDERARIAPERLDLMVLRGYAYLELRRWADARQVFSAVARTGNREGVRGLAALDQAQGRFANDG</sequence>
<protein>
    <recommendedName>
        <fullName evidence="5">Cellulose synthase</fullName>
    </recommendedName>
</protein>
<dbReference type="InterPro" id="IPR011990">
    <property type="entry name" value="TPR-like_helical_dom_sf"/>
</dbReference>
<dbReference type="EMBL" id="LDQA01000008">
    <property type="protein sequence ID" value="KTR07800.1"/>
    <property type="molecule type" value="Genomic_DNA"/>
</dbReference>
<dbReference type="Gene3D" id="1.25.40.10">
    <property type="entry name" value="Tetratricopeptide repeat domain"/>
    <property type="match status" value="1"/>
</dbReference>
<feature type="region of interest" description="Disordered" evidence="1">
    <location>
        <begin position="639"/>
        <end position="709"/>
    </location>
</feature>
<feature type="region of interest" description="Disordered" evidence="1">
    <location>
        <begin position="50"/>
        <end position="83"/>
    </location>
</feature>
<organism evidence="3 4">
    <name type="scientific">Aureimonas ureilytica</name>
    <dbReference type="NCBI Taxonomy" id="401562"/>
    <lineage>
        <taxon>Bacteria</taxon>
        <taxon>Pseudomonadati</taxon>
        <taxon>Pseudomonadota</taxon>
        <taxon>Alphaproteobacteria</taxon>
        <taxon>Hyphomicrobiales</taxon>
        <taxon>Aurantimonadaceae</taxon>
        <taxon>Aureimonas</taxon>
    </lineage>
</organism>
<dbReference type="RefSeq" id="WP_058598676.1">
    <property type="nucleotide sequence ID" value="NZ_LDQA01000008.1"/>
</dbReference>
<name>A0A175RVR5_9HYPH</name>
<feature type="chain" id="PRO_5008042214" description="Cellulose synthase" evidence="2">
    <location>
        <begin position="23"/>
        <end position="872"/>
    </location>
</feature>
<dbReference type="PANTHER" id="PTHR48125:SF10">
    <property type="entry name" value="OS12G0136300 PROTEIN"/>
    <property type="match status" value="1"/>
</dbReference>
<dbReference type="Proteomes" id="UP000078529">
    <property type="component" value="Unassembled WGS sequence"/>
</dbReference>
<feature type="compositionally biased region" description="Polar residues" evidence="1">
    <location>
        <begin position="644"/>
        <end position="665"/>
    </location>
</feature>
<comment type="caution">
    <text evidence="3">The sequence shown here is derived from an EMBL/GenBank/DDBJ whole genome shotgun (WGS) entry which is preliminary data.</text>
</comment>
<reference evidence="3 4" key="1">
    <citation type="journal article" date="2016" name="Front. Microbiol.">
        <title>Genomic Resource of Rice Seed Associated Bacteria.</title>
        <authorList>
            <person name="Midha S."/>
            <person name="Bansal K."/>
            <person name="Sharma S."/>
            <person name="Kumar N."/>
            <person name="Patil P.P."/>
            <person name="Chaudhry V."/>
            <person name="Patil P.B."/>
        </authorList>
    </citation>
    <scope>NUCLEOTIDE SEQUENCE [LARGE SCALE GENOMIC DNA]</scope>
    <source>
        <strain evidence="3 4">NS365</strain>
    </source>
</reference>
<evidence type="ECO:0000256" key="1">
    <source>
        <dbReference type="SAM" id="MobiDB-lite"/>
    </source>
</evidence>
<dbReference type="PATRIC" id="fig|401562.4.peg.4553"/>
<proteinExistence type="predicted"/>
<keyword evidence="2" id="KW-0732">Signal</keyword>
<evidence type="ECO:0000313" key="3">
    <source>
        <dbReference type="EMBL" id="KTR07800.1"/>
    </source>
</evidence>
<feature type="compositionally biased region" description="Low complexity" evidence="1">
    <location>
        <begin position="56"/>
        <end position="71"/>
    </location>
</feature>
<dbReference type="PANTHER" id="PTHR48125">
    <property type="entry name" value="LP07818P1"/>
    <property type="match status" value="1"/>
</dbReference>
<feature type="compositionally biased region" description="Low complexity" evidence="1">
    <location>
        <begin position="673"/>
        <end position="698"/>
    </location>
</feature>
<accession>A0A175RVR5</accession>
<evidence type="ECO:0000313" key="4">
    <source>
        <dbReference type="Proteomes" id="UP000078529"/>
    </source>
</evidence>
<keyword evidence="4" id="KW-1185">Reference proteome</keyword>
<evidence type="ECO:0008006" key="5">
    <source>
        <dbReference type="Google" id="ProtNLM"/>
    </source>
</evidence>